<dbReference type="Pfam" id="PF00125">
    <property type="entry name" value="Histone"/>
    <property type="match status" value="1"/>
</dbReference>
<dbReference type="Gene3D" id="1.10.20.10">
    <property type="entry name" value="Histone, subunit A"/>
    <property type="match status" value="1"/>
</dbReference>
<feature type="region of interest" description="Disordered" evidence="2">
    <location>
        <begin position="1"/>
        <end position="58"/>
    </location>
</feature>
<reference evidence="4" key="1">
    <citation type="submission" date="2004-04" db="EMBL/GenBank/DDBJ databases">
        <title>Isolation and characterization of male gametic cell-specific histone gH3 gene in Lilium longiflorum.</title>
        <authorList>
            <person name="Ueda K."/>
            <person name="Tanaka I."/>
            <person name="Inoue M."/>
        </authorList>
    </citation>
    <scope>NUCLEOTIDE SEQUENCE</scope>
    <source>
        <tissue evidence="4">Leaf</tissue>
    </source>
</reference>
<feature type="domain" description="Core Histone H2A/H2B/H3" evidence="3">
    <location>
        <begin position="56"/>
        <end position="140"/>
    </location>
</feature>
<evidence type="ECO:0000259" key="3">
    <source>
        <dbReference type="Pfam" id="PF00125"/>
    </source>
</evidence>
<dbReference type="GO" id="GO:0003677">
    <property type="term" value="F:DNA binding"/>
    <property type="evidence" value="ECO:0007669"/>
    <property type="project" value="InterPro"/>
</dbReference>
<feature type="compositionally biased region" description="Low complexity" evidence="2">
    <location>
        <begin position="33"/>
        <end position="44"/>
    </location>
</feature>
<dbReference type="PANTHER" id="PTHR45810">
    <property type="entry name" value="HISTONE H3.2"/>
    <property type="match status" value="1"/>
</dbReference>
<dbReference type="GO" id="GO:0000786">
    <property type="term" value="C:nucleosome"/>
    <property type="evidence" value="ECO:0007669"/>
    <property type="project" value="InterPro"/>
</dbReference>
<dbReference type="PANTHER" id="PTHR45810:SF1">
    <property type="entry name" value="HISTONE H3-LIKE CENTROMERIC PROTEIN A"/>
    <property type="match status" value="1"/>
</dbReference>
<dbReference type="GO" id="GO:0046982">
    <property type="term" value="F:protein heterodimerization activity"/>
    <property type="evidence" value="ECO:0007669"/>
    <property type="project" value="InterPro"/>
</dbReference>
<dbReference type="InterPro" id="IPR000164">
    <property type="entry name" value="Histone_H3/CENP-A"/>
</dbReference>
<dbReference type="EMBL" id="AB175977">
    <property type="protein sequence ID" value="BAU79626.1"/>
    <property type="molecule type" value="Genomic_DNA"/>
</dbReference>
<accession>A0A146J8L8</accession>
<evidence type="ECO:0000313" key="4">
    <source>
        <dbReference type="EMBL" id="BAU79626.1"/>
    </source>
</evidence>
<dbReference type="SUPFAM" id="SSF47113">
    <property type="entry name" value="Histone-fold"/>
    <property type="match status" value="1"/>
</dbReference>
<dbReference type="AlphaFoldDB" id="A0A146J8L8"/>
<dbReference type="InterPro" id="IPR007125">
    <property type="entry name" value="H2A/H2B/H3"/>
</dbReference>
<organism evidence="4">
    <name type="scientific">Lilium longiflorum</name>
    <name type="common">Trumpet lily</name>
    <dbReference type="NCBI Taxonomy" id="4690"/>
    <lineage>
        <taxon>Eukaryota</taxon>
        <taxon>Viridiplantae</taxon>
        <taxon>Streptophyta</taxon>
        <taxon>Embryophyta</taxon>
        <taxon>Tracheophyta</taxon>
        <taxon>Spermatophyta</taxon>
        <taxon>Magnoliopsida</taxon>
        <taxon>Liliopsida</taxon>
        <taxon>Liliales</taxon>
        <taxon>Liliaceae</taxon>
        <taxon>Lilium</taxon>
    </lineage>
</organism>
<evidence type="ECO:0000256" key="2">
    <source>
        <dbReference type="SAM" id="MobiDB-lite"/>
    </source>
</evidence>
<proteinExistence type="inferred from homology"/>
<protein>
    <submittedName>
        <fullName evidence="4">Male gametic cell-specific histone H3</fullName>
    </submittedName>
</protein>
<comment type="similarity">
    <text evidence="1">Belongs to the histone H3 family.</text>
</comment>
<gene>
    <name evidence="4" type="primary">gH3</name>
</gene>
<name>A0A146J8L8_LILLO</name>
<evidence type="ECO:0000256" key="1">
    <source>
        <dbReference type="ARBA" id="ARBA00010343"/>
    </source>
</evidence>
<dbReference type="SMART" id="SM00428">
    <property type="entry name" value="H3"/>
    <property type="match status" value="1"/>
</dbReference>
<feature type="compositionally biased region" description="Basic and acidic residues" evidence="2">
    <location>
        <begin position="1"/>
        <end position="19"/>
    </location>
</feature>
<dbReference type="CDD" id="cd22911">
    <property type="entry name" value="HFD_H3"/>
    <property type="match status" value="1"/>
</dbReference>
<dbReference type="GO" id="GO:0030527">
    <property type="term" value="F:structural constituent of chromatin"/>
    <property type="evidence" value="ECO:0007669"/>
    <property type="project" value="InterPro"/>
</dbReference>
<sequence length="149" mass="17421">MARPRKEAPQRNLDRDENARQQPTEEPQDEAPRNQGRQQQQQRPPAAPRRPRRFRPGTVALREIRRIQRSNVPLIPHSPFMRLVRELAAEFLDDCRFAAETFIMLKEVVEDELVNHFGNVQICSIHAKRIIITVKDFKLAKLLKGEPED</sequence>
<dbReference type="InterPro" id="IPR009072">
    <property type="entry name" value="Histone-fold"/>
</dbReference>
<dbReference type="SMR" id="A0A146J8L8"/>